<dbReference type="EMBL" id="QSBY01000009">
    <property type="protein sequence ID" value="RHW70331.1"/>
    <property type="molecule type" value="Genomic_DNA"/>
</dbReference>
<feature type="compositionally biased region" description="Basic and acidic residues" evidence="1">
    <location>
        <begin position="199"/>
        <end position="218"/>
    </location>
</feature>
<evidence type="ECO:0000313" key="3">
    <source>
        <dbReference type="Proteomes" id="UP000266743"/>
    </source>
</evidence>
<proteinExistence type="evidence at protein level"/>
<dbReference type="SUPFAM" id="SSF55129">
    <property type="entry name" value="Ribosomal protein L30p/L7e"/>
    <property type="match status" value="1"/>
</dbReference>
<gene>
    <name evidence="2" type="ORF">DPX39_090043700</name>
</gene>
<evidence type="ECO:0008006" key="5">
    <source>
        <dbReference type="Google" id="ProtNLM"/>
    </source>
</evidence>
<accession>A0A3L6L456</accession>
<dbReference type="EMDB" id="EMD-11845"/>
<reference evidence="4" key="2">
    <citation type="journal article" date="2021" name="EMBO J.">
        <title>Interconnected assembly factors regulate the biogenesis of mitoribosomal large subunit.</title>
        <authorList>
            <person name="Tobiasson V."/>
            <person name="Gahura O."/>
            <person name="Aibara S."/>
            <person name="Baradaran R."/>
            <person name="Zikova A."/>
            <person name="Amunts A."/>
        </authorList>
    </citation>
    <scope>STRUCTURE BY ELECTRON MICROSCOPY (3.50 ANGSTROMS) OF 51-200</scope>
</reference>
<organism evidence="2 3">
    <name type="scientific">Trypanosoma brucei equiperdum</name>
    <dbReference type="NCBI Taxonomy" id="630700"/>
    <lineage>
        <taxon>Eukaryota</taxon>
        <taxon>Discoba</taxon>
        <taxon>Euglenozoa</taxon>
        <taxon>Kinetoplastea</taxon>
        <taxon>Metakinetoplastina</taxon>
        <taxon>Trypanosomatida</taxon>
        <taxon>Trypanosomatidae</taxon>
        <taxon>Trypanosoma</taxon>
    </lineage>
</organism>
<evidence type="ECO:0007829" key="4">
    <source>
        <dbReference type="PDB" id="7AOI"/>
    </source>
</evidence>
<feature type="region of interest" description="Disordered" evidence="1">
    <location>
        <begin position="196"/>
        <end position="218"/>
    </location>
</feature>
<sequence>MMRRMWVPTFSAQQQHLHHAMVLKMSTYASTPSGNGVTSAASNEEMNLHDAAAIAPGPYRRVGNIFIVHCDDHPFKHSWEVNRMLRELRLEFKGQTTIVPDIPQVRKRIWRVRHIVKVDVLDLDEAKALIGVPEHISFTDLASQLPPSFGRVKAVPSPVIRSKMNFMKLRRMRLRDVLHRDALELRLLELKRSAMKNAEQQKHAQKDERTDNKEGEKC</sequence>
<evidence type="ECO:0000256" key="1">
    <source>
        <dbReference type="SAM" id="MobiDB-lite"/>
    </source>
</evidence>
<keyword evidence="4" id="KW-0002">3D-structure</keyword>
<dbReference type="CDD" id="cd00355">
    <property type="entry name" value="Ribosomal_L30_like"/>
    <property type="match status" value="1"/>
</dbReference>
<evidence type="ECO:0000313" key="2">
    <source>
        <dbReference type="EMBL" id="RHW70331.1"/>
    </source>
</evidence>
<name>A0A3L6L456_9TRYP</name>
<reference evidence="2 3" key="1">
    <citation type="submission" date="2018-09" db="EMBL/GenBank/DDBJ databases">
        <title>whole genome sequence of T. equiperdum IVM-t1 strain.</title>
        <authorList>
            <person name="Suganuma K."/>
        </authorList>
    </citation>
    <scope>NUCLEOTIDE SEQUENCE [LARGE SCALE GENOMIC DNA]</scope>
    <source>
        <strain evidence="2 3">IVM-t1</strain>
    </source>
</reference>
<dbReference type="PDB" id="7AOI">
    <property type="method" value="EM"/>
    <property type="resolution" value="3.50 A"/>
    <property type="chains" value="A3=51-200"/>
</dbReference>
<dbReference type="Proteomes" id="UP000266743">
    <property type="component" value="Chromosome 9"/>
</dbReference>
<comment type="caution">
    <text evidence="2">The sequence shown here is derived from an EMBL/GenBank/DDBJ whole genome shotgun (WGS) entry which is preliminary data.</text>
</comment>
<dbReference type="Gene3D" id="3.30.1390.20">
    <property type="entry name" value="Ribosomal protein L30, ferredoxin-like fold domain"/>
    <property type="match status" value="1"/>
</dbReference>
<dbReference type="AlphaFoldDB" id="A0A3L6L456"/>
<protein>
    <recommendedName>
        <fullName evidence="5">Ribosomal protein L30p/L7e</fullName>
    </recommendedName>
</protein>
<dbReference type="InterPro" id="IPR036919">
    <property type="entry name" value="Ribo_uL30_ferredoxin-like_sf"/>
</dbReference>